<keyword evidence="9" id="KW-1185">Reference proteome</keyword>
<evidence type="ECO:0000313" key="8">
    <source>
        <dbReference type="EMBL" id="QXX80218.1"/>
    </source>
</evidence>
<reference evidence="8 9" key="1">
    <citation type="submission" date="2020-02" db="EMBL/GenBank/DDBJ databases">
        <title>Partial ammonium oxidation to N2 by heterotrophic bacteria.</title>
        <authorList>
            <person name="Wu M."/>
        </authorList>
    </citation>
    <scope>NUCLEOTIDE SEQUENCE [LARGE SCALE GENOMIC DNA]</scope>
    <source>
        <strain evidence="8 9">HO-1</strain>
    </source>
</reference>
<dbReference type="NCBIfam" id="TIGR00413">
    <property type="entry name" value="rlpA"/>
    <property type="match status" value="1"/>
</dbReference>
<dbReference type="InterPro" id="IPR009009">
    <property type="entry name" value="RlpA-like_DPBB"/>
</dbReference>
<dbReference type="InterPro" id="IPR036680">
    <property type="entry name" value="SPOR-like_sf"/>
</dbReference>
<protein>
    <recommendedName>
        <fullName evidence="4">Endolytic peptidoglycan transglycosylase RlpA</fullName>
        <ecNumber evidence="4">4.2.2.-</ecNumber>
    </recommendedName>
</protein>
<dbReference type="SUPFAM" id="SSF50685">
    <property type="entry name" value="Barwin-like endoglucanases"/>
    <property type="match status" value="1"/>
</dbReference>
<evidence type="ECO:0000256" key="1">
    <source>
        <dbReference type="ARBA" id="ARBA00022729"/>
    </source>
</evidence>
<feature type="signal peptide" evidence="4">
    <location>
        <begin position="1"/>
        <end position="29"/>
    </location>
</feature>
<evidence type="ECO:0000256" key="3">
    <source>
        <dbReference type="ARBA" id="ARBA00023316"/>
    </source>
</evidence>
<dbReference type="PROSITE" id="PS51724">
    <property type="entry name" value="SPOR"/>
    <property type="match status" value="1"/>
</dbReference>
<comment type="function">
    <text evidence="4">Lytic transglycosylase with a strong preference for naked glycan strands that lack stem peptides.</text>
</comment>
<dbReference type="EC" id="4.2.2.-" evidence="4"/>
<name>A0ABX8SZ10_9BURK</name>
<dbReference type="SUPFAM" id="SSF110997">
    <property type="entry name" value="Sporulation related repeat"/>
    <property type="match status" value="1"/>
</dbReference>
<dbReference type="Gene3D" id="2.40.40.10">
    <property type="entry name" value="RlpA-like domain"/>
    <property type="match status" value="1"/>
</dbReference>
<evidence type="ECO:0000256" key="4">
    <source>
        <dbReference type="HAMAP-Rule" id="MF_02071"/>
    </source>
</evidence>
<comment type="similarity">
    <text evidence="4 5">Belongs to the RlpA family.</text>
</comment>
<dbReference type="CDD" id="cd22268">
    <property type="entry name" value="DPBB_RlpA-like"/>
    <property type="match status" value="1"/>
</dbReference>
<dbReference type="RefSeq" id="WP_003802130.1">
    <property type="nucleotide sequence ID" value="NZ_CP049362.1"/>
</dbReference>
<dbReference type="PANTHER" id="PTHR34183">
    <property type="entry name" value="ENDOLYTIC PEPTIDOGLYCAN TRANSGLYCOSYLASE RLPA"/>
    <property type="match status" value="1"/>
</dbReference>
<keyword evidence="2 4" id="KW-0456">Lyase</keyword>
<evidence type="ECO:0000256" key="6">
    <source>
        <dbReference type="SAM" id="MobiDB-lite"/>
    </source>
</evidence>
<keyword evidence="1 4" id="KW-0732">Signal</keyword>
<dbReference type="Pfam" id="PF05036">
    <property type="entry name" value="SPOR"/>
    <property type="match status" value="1"/>
</dbReference>
<accession>A0ABX8SZ10</accession>
<sequence length="365" mass="39463" precursor="true">MSHSLFYKLGAVLSILALLAGCSSSPKRAKPKAKPGATVSAPRGGGYYKDDGPHSRIPANLHATPNATPRIEPIARSNTRPYTVLGKSFVPHTSHKAFTQTGTASWYGRKFHGKKTANGETYDMYAMTAAHPTLPIPSYARVTRPKTGKSVIVRINDRGPFHSSRIIDLSYVAAAKLDLIAPGSGTVLVEAITEEEIRNGSFEQGDIELAQAEAETPLDTLAIAEPQSSLTITETLEPTPDALSALPQEELTIELDDSPSWSSDANDQQLIVQATTTNTSKPQAPSGQSRVYLQFGAFSARENAAALAQQLNRQIAQVEYRDAQVQTHNDLYRVQIGPYPNRTEAINAAYRIKQKTGLSPSVAVR</sequence>
<dbReference type="InterPro" id="IPR012997">
    <property type="entry name" value="RplA"/>
</dbReference>
<evidence type="ECO:0000256" key="5">
    <source>
        <dbReference type="RuleBase" id="RU003495"/>
    </source>
</evidence>
<dbReference type="InterPro" id="IPR007730">
    <property type="entry name" value="SPOR-like_dom"/>
</dbReference>
<dbReference type="InterPro" id="IPR034718">
    <property type="entry name" value="RlpA"/>
</dbReference>
<evidence type="ECO:0000259" key="7">
    <source>
        <dbReference type="PROSITE" id="PS51724"/>
    </source>
</evidence>
<evidence type="ECO:0000256" key="2">
    <source>
        <dbReference type="ARBA" id="ARBA00023239"/>
    </source>
</evidence>
<dbReference type="Proteomes" id="UP000826050">
    <property type="component" value="Chromosome"/>
</dbReference>
<feature type="domain" description="SPOR" evidence="7">
    <location>
        <begin position="285"/>
        <end position="365"/>
    </location>
</feature>
<feature type="region of interest" description="Disordered" evidence="6">
    <location>
        <begin position="25"/>
        <end position="45"/>
    </location>
</feature>
<evidence type="ECO:0000313" key="9">
    <source>
        <dbReference type="Proteomes" id="UP000826050"/>
    </source>
</evidence>
<keyword evidence="3 4" id="KW-0961">Cell wall biogenesis/degradation</keyword>
<gene>
    <name evidence="4" type="primary">rlpA</name>
    <name evidence="8" type="ORF">FE795_15130</name>
</gene>
<dbReference type="InterPro" id="IPR036908">
    <property type="entry name" value="RlpA-like_sf"/>
</dbReference>
<dbReference type="Pfam" id="PF03330">
    <property type="entry name" value="DPBB_1"/>
    <property type="match status" value="1"/>
</dbReference>
<proteinExistence type="inferred from homology"/>
<dbReference type="EMBL" id="CP049362">
    <property type="protein sequence ID" value="QXX80218.1"/>
    <property type="molecule type" value="Genomic_DNA"/>
</dbReference>
<organism evidence="8 9">
    <name type="scientific">Alcaligenes ammonioxydans</name>
    <dbReference type="NCBI Taxonomy" id="2582914"/>
    <lineage>
        <taxon>Bacteria</taxon>
        <taxon>Pseudomonadati</taxon>
        <taxon>Pseudomonadota</taxon>
        <taxon>Betaproteobacteria</taxon>
        <taxon>Burkholderiales</taxon>
        <taxon>Alcaligenaceae</taxon>
        <taxon>Alcaligenes</taxon>
    </lineage>
</organism>
<dbReference type="PANTHER" id="PTHR34183:SF1">
    <property type="entry name" value="ENDOLYTIC PEPTIDOGLYCAN TRANSGLYCOSYLASE RLPA"/>
    <property type="match status" value="1"/>
</dbReference>
<dbReference type="HAMAP" id="MF_02071">
    <property type="entry name" value="RlpA"/>
    <property type="match status" value="1"/>
</dbReference>
<feature type="chain" id="PRO_5044942880" description="Endolytic peptidoglycan transglycosylase RlpA" evidence="4">
    <location>
        <begin position="30"/>
        <end position="365"/>
    </location>
</feature>
<dbReference type="Gene3D" id="3.30.70.1070">
    <property type="entry name" value="Sporulation related repeat"/>
    <property type="match status" value="1"/>
</dbReference>